<reference evidence="2 3" key="1">
    <citation type="journal article" date="2018" name="Evol. Lett.">
        <title>Horizontal gene cluster transfer increased hallucinogenic mushroom diversity.</title>
        <authorList>
            <person name="Reynolds H.T."/>
            <person name="Vijayakumar V."/>
            <person name="Gluck-Thaler E."/>
            <person name="Korotkin H.B."/>
            <person name="Matheny P.B."/>
            <person name="Slot J.C."/>
        </authorList>
    </citation>
    <scope>NUCLEOTIDE SEQUENCE [LARGE SCALE GENOMIC DNA]</scope>
    <source>
        <strain evidence="2 3">2629</strain>
    </source>
</reference>
<protein>
    <submittedName>
        <fullName evidence="2">Uncharacterized protein</fullName>
    </submittedName>
</protein>
<keyword evidence="3" id="KW-1185">Reference proteome</keyword>
<evidence type="ECO:0000313" key="2">
    <source>
        <dbReference type="EMBL" id="PPR01893.1"/>
    </source>
</evidence>
<gene>
    <name evidence="2" type="ORF">CVT24_001222</name>
</gene>
<comment type="caution">
    <text evidence="2">The sequence shown here is derived from an EMBL/GenBank/DDBJ whole genome shotgun (WGS) entry which is preliminary data.</text>
</comment>
<evidence type="ECO:0000313" key="3">
    <source>
        <dbReference type="Proteomes" id="UP000284842"/>
    </source>
</evidence>
<dbReference type="EMBL" id="NHTK01001206">
    <property type="protein sequence ID" value="PPR01893.1"/>
    <property type="molecule type" value="Genomic_DNA"/>
</dbReference>
<accession>A0A409YFV4</accession>
<sequence>MPLPTNLDVEFRPSSTLPNEQPAIIDLCRRVWVHPAFKSSKTVSVYHCKKLMRNPTWWHTNAHDRREHITVRFNLRTERAHIYRDGTFTVNPRRPAKGPMVLKSGGDEDYDTVSELSGEEHDGDE</sequence>
<dbReference type="OrthoDB" id="2746492at2759"/>
<evidence type="ECO:0000256" key="1">
    <source>
        <dbReference type="SAM" id="MobiDB-lite"/>
    </source>
</evidence>
<dbReference type="Proteomes" id="UP000284842">
    <property type="component" value="Unassembled WGS sequence"/>
</dbReference>
<name>A0A409YFV4_9AGAR</name>
<dbReference type="AlphaFoldDB" id="A0A409YFV4"/>
<feature type="region of interest" description="Disordered" evidence="1">
    <location>
        <begin position="93"/>
        <end position="125"/>
    </location>
</feature>
<dbReference type="InParanoid" id="A0A409YFV4"/>
<proteinExistence type="predicted"/>
<organism evidence="2 3">
    <name type="scientific">Panaeolus cyanescens</name>
    <dbReference type="NCBI Taxonomy" id="181874"/>
    <lineage>
        <taxon>Eukaryota</taxon>
        <taxon>Fungi</taxon>
        <taxon>Dikarya</taxon>
        <taxon>Basidiomycota</taxon>
        <taxon>Agaricomycotina</taxon>
        <taxon>Agaricomycetes</taxon>
        <taxon>Agaricomycetidae</taxon>
        <taxon>Agaricales</taxon>
        <taxon>Agaricineae</taxon>
        <taxon>Galeropsidaceae</taxon>
        <taxon>Panaeolus</taxon>
    </lineage>
</organism>